<dbReference type="EMBL" id="JANBPG010001844">
    <property type="protein sequence ID" value="KAJ1888046.1"/>
    <property type="molecule type" value="Genomic_DNA"/>
</dbReference>
<sequence length="271" mass="30154">MPESMDIKIDIDMDVKMEVASTKPLPSAAAYGLPDDEIVAEIPVFLTHKLSKNLHLLQYPQSPNQVKPGQLVPSVARIKPIHGQIEMDMPLDVQSPMYNTERGRELGAGLSDNGRLLDIQTLVSVDIPKSSNYLAAVVHSGELHLTPMEKVTQLRPSLKYLDKVAEKIKAASKLDDDEDDEEKEAKAQTVQVTVRTAEAEEALRQQQNSIAFMQQRLEEEPWSKLSYFDVGTEESTSVSQRLVASNREDLLCKSTPDEYLTAIIGNMNPNV</sequence>
<protein>
    <submittedName>
        <fullName evidence="1">Uncharacterized protein</fullName>
    </submittedName>
</protein>
<comment type="caution">
    <text evidence="1">The sequence shown here is derived from an EMBL/GenBank/DDBJ whole genome shotgun (WGS) entry which is preliminary data.</text>
</comment>
<dbReference type="Proteomes" id="UP001150581">
    <property type="component" value="Unassembled WGS sequence"/>
</dbReference>
<organism evidence="1 2">
    <name type="scientific">Kickxella alabastrina</name>
    <dbReference type="NCBI Taxonomy" id="61397"/>
    <lineage>
        <taxon>Eukaryota</taxon>
        <taxon>Fungi</taxon>
        <taxon>Fungi incertae sedis</taxon>
        <taxon>Zoopagomycota</taxon>
        <taxon>Kickxellomycotina</taxon>
        <taxon>Kickxellomycetes</taxon>
        <taxon>Kickxellales</taxon>
        <taxon>Kickxellaceae</taxon>
        <taxon>Kickxella</taxon>
    </lineage>
</organism>
<evidence type="ECO:0000313" key="2">
    <source>
        <dbReference type="Proteomes" id="UP001150581"/>
    </source>
</evidence>
<keyword evidence="2" id="KW-1185">Reference proteome</keyword>
<proteinExistence type="predicted"/>
<accession>A0ACC1I5F1</accession>
<gene>
    <name evidence="1" type="ORF">LPJ66_008774</name>
</gene>
<reference evidence="1" key="1">
    <citation type="submission" date="2022-07" db="EMBL/GenBank/DDBJ databases">
        <title>Phylogenomic reconstructions and comparative analyses of Kickxellomycotina fungi.</title>
        <authorList>
            <person name="Reynolds N.K."/>
            <person name="Stajich J.E."/>
            <person name="Barry K."/>
            <person name="Grigoriev I.V."/>
            <person name="Crous P."/>
            <person name="Smith M.E."/>
        </authorList>
    </citation>
    <scope>NUCLEOTIDE SEQUENCE</scope>
    <source>
        <strain evidence="1">Benny 63K</strain>
    </source>
</reference>
<evidence type="ECO:0000313" key="1">
    <source>
        <dbReference type="EMBL" id="KAJ1888046.1"/>
    </source>
</evidence>
<name>A0ACC1I5F1_9FUNG</name>